<name>A0ACC0IPE4_9ERIC</name>
<gene>
    <name evidence="1" type="ORF">LOK49_LG02G01490</name>
</gene>
<sequence length="281" mass="31652">MNTCLLDSANLFWSSSSFLTSTTRSTKVLTNPKNPSSPLLLIKAAKKRSQYPAQGLQRQPKKDLSRILRTEAAIKAIERKANSTKYNRLWPKAVLEALDDAIREHCWESALKLLEVLWKKLQTPLALLVAVEVEQEEGEGGTAVETFTDYIYSQCNIYEAGQKKVAFKYLTEKVTIVRNEESGNSAMCRDSCIVPGAAATEIELAKRLKEFSFKETGFFALKYVADAACIVLRVDPSNYQFHETLPRYHPDVICCLLEVPSCRRGTDSPHWNLRPQTSAKD</sequence>
<dbReference type="Proteomes" id="UP001060215">
    <property type="component" value="Chromosome 3"/>
</dbReference>
<proteinExistence type="predicted"/>
<organism evidence="1 2">
    <name type="scientific">Camellia lanceoleosa</name>
    <dbReference type="NCBI Taxonomy" id="1840588"/>
    <lineage>
        <taxon>Eukaryota</taxon>
        <taxon>Viridiplantae</taxon>
        <taxon>Streptophyta</taxon>
        <taxon>Embryophyta</taxon>
        <taxon>Tracheophyta</taxon>
        <taxon>Spermatophyta</taxon>
        <taxon>Magnoliopsida</taxon>
        <taxon>eudicotyledons</taxon>
        <taxon>Gunneridae</taxon>
        <taxon>Pentapetalae</taxon>
        <taxon>asterids</taxon>
        <taxon>Ericales</taxon>
        <taxon>Theaceae</taxon>
        <taxon>Camellia</taxon>
    </lineage>
</organism>
<comment type="caution">
    <text evidence="1">The sequence shown here is derived from an EMBL/GenBank/DDBJ whole genome shotgun (WGS) entry which is preliminary data.</text>
</comment>
<evidence type="ECO:0000313" key="2">
    <source>
        <dbReference type="Proteomes" id="UP001060215"/>
    </source>
</evidence>
<keyword evidence="2" id="KW-1185">Reference proteome</keyword>
<evidence type="ECO:0000313" key="1">
    <source>
        <dbReference type="EMBL" id="KAI8027460.1"/>
    </source>
</evidence>
<accession>A0ACC0IPE4</accession>
<reference evidence="1 2" key="1">
    <citation type="journal article" date="2022" name="Plant J.">
        <title>Chromosome-level genome of Camellia lanceoleosa provides a valuable resource for understanding genome evolution and self-incompatibility.</title>
        <authorList>
            <person name="Gong W."/>
            <person name="Xiao S."/>
            <person name="Wang L."/>
            <person name="Liao Z."/>
            <person name="Chang Y."/>
            <person name="Mo W."/>
            <person name="Hu G."/>
            <person name="Li W."/>
            <person name="Zhao G."/>
            <person name="Zhu H."/>
            <person name="Hu X."/>
            <person name="Ji K."/>
            <person name="Xiang X."/>
            <person name="Song Q."/>
            <person name="Yuan D."/>
            <person name="Jin S."/>
            <person name="Zhang L."/>
        </authorList>
    </citation>
    <scope>NUCLEOTIDE SEQUENCE [LARGE SCALE GENOMIC DNA]</scope>
    <source>
        <strain evidence="1">SQ_2022a</strain>
    </source>
</reference>
<dbReference type="EMBL" id="CM045760">
    <property type="protein sequence ID" value="KAI8027460.1"/>
    <property type="molecule type" value="Genomic_DNA"/>
</dbReference>
<protein>
    <submittedName>
        <fullName evidence="1">Pentatricopeptide repeat-containing protein</fullName>
    </submittedName>
</protein>